<keyword evidence="2" id="KW-1185">Reference proteome</keyword>
<protein>
    <submittedName>
        <fullName evidence="1">Uncharacterized protein</fullName>
    </submittedName>
</protein>
<gene>
    <name evidence="1" type="ORF">AK812_SmicGene10624</name>
</gene>
<accession>A0A1Q9EFE6</accession>
<dbReference type="Proteomes" id="UP000186817">
    <property type="component" value="Unassembled WGS sequence"/>
</dbReference>
<evidence type="ECO:0000313" key="1">
    <source>
        <dbReference type="EMBL" id="OLQ06118.1"/>
    </source>
</evidence>
<evidence type="ECO:0000313" key="2">
    <source>
        <dbReference type="Proteomes" id="UP000186817"/>
    </source>
</evidence>
<sequence length="194" mass="21704">MFDDHVPVLEDSPVTIGSERFSRVVLAVALVLVPVMWLCIIGVAGLWRPPTSNSTLKARRIIEQGREAWGAPARVTVSACDRNVSVVTSSPDASTIRKDESVAERTVQFNEMISTERIEELKRSMEGHLTARVEPRSNQAHLDALRDHLTGDVMQLREVEYPAPSLEFTTTRRSLQSLSEEVEIEFANCHVHSK</sequence>
<dbReference type="EMBL" id="LSRX01000167">
    <property type="protein sequence ID" value="OLQ06118.1"/>
    <property type="molecule type" value="Genomic_DNA"/>
</dbReference>
<dbReference type="AlphaFoldDB" id="A0A1Q9EFE6"/>
<organism evidence="1 2">
    <name type="scientific">Symbiodinium microadriaticum</name>
    <name type="common">Dinoflagellate</name>
    <name type="synonym">Zooxanthella microadriatica</name>
    <dbReference type="NCBI Taxonomy" id="2951"/>
    <lineage>
        <taxon>Eukaryota</taxon>
        <taxon>Sar</taxon>
        <taxon>Alveolata</taxon>
        <taxon>Dinophyceae</taxon>
        <taxon>Suessiales</taxon>
        <taxon>Symbiodiniaceae</taxon>
        <taxon>Symbiodinium</taxon>
    </lineage>
</organism>
<reference evidence="1 2" key="1">
    <citation type="submission" date="2016-02" db="EMBL/GenBank/DDBJ databases">
        <title>Genome analysis of coral dinoflagellate symbionts highlights evolutionary adaptations to a symbiotic lifestyle.</title>
        <authorList>
            <person name="Aranda M."/>
            <person name="Li Y."/>
            <person name="Liew Y.J."/>
            <person name="Baumgarten S."/>
            <person name="Simakov O."/>
            <person name="Wilson M."/>
            <person name="Piel J."/>
            <person name="Ashoor H."/>
            <person name="Bougouffa S."/>
            <person name="Bajic V.B."/>
            <person name="Ryu T."/>
            <person name="Ravasi T."/>
            <person name="Bayer T."/>
            <person name="Micklem G."/>
            <person name="Kim H."/>
            <person name="Bhak J."/>
            <person name="Lajeunesse T.C."/>
            <person name="Voolstra C.R."/>
        </authorList>
    </citation>
    <scope>NUCLEOTIDE SEQUENCE [LARGE SCALE GENOMIC DNA]</scope>
    <source>
        <strain evidence="1 2">CCMP2467</strain>
    </source>
</reference>
<name>A0A1Q9EFE6_SYMMI</name>
<comment type="caution">
    <text evidence="1">The sequence shown here is derived from an EMBL/GenBank/DDBJ whole genome shotgun (WGS) entry which is preliminary data.</text>
</comment>
<proteinExistence type="predicted"/>